<evidence type="ECO:0000313" key="2">
    <source>
        <dbReference type="Proteomes" id="UP000076532"/>
    </source>
</evidence>
<proteinExistence type="predicted"/>
<sequence>MDNSTRTLGDCCLAMALLPIDIGEVEASGRKKMNPAYLPEAQWMFNKLTEEYNAYLAISYFQGAWWVRLSGQVYMDMEDFQWTAQVLRELCDRFGRGEHLKGPNNYKAGKDEV</sequence>
<feature type="non-terminal residue" evidence="1">
    <location>
        <position position="113"/>
    </location>
</feature>
<dbReference type="OrthoDB" id="5978656at2759"/>
<dbReference type="Proteomes" id="UP000076532">
    <property type="component" value="Unassembled WGS sequence"/>
</dbReference>
<keyword evidence="2" id="KW-1185">Reference proteome</keyword>
<evidence type="ECO:0008006" key="3">
    <source>
        <dbReference type="Google" id="ProtNLM"/>
    </source>
</evidence>
<accession>A0A167XEG4</accession>
<evidence type="ECO:0000313" key="1">
    <source>
        <dbReference type="EMBL" id="KZP07129.1"/>
    </source>
</evidence>
<organism evidence="1 2">
    <name type="scientific">Athelia psychrophila</name>
    <dbReference type="NCBI Taxonomy" id="1759441"/>
    <lineage>
        <taxon>Eukaryota</taxon>
        <taxon>Fungi</taxon>
        <taxon>Dikarya</taxon>
        <taxon>Basidiomycota</taxon>
        <taxon>Agaricomycotina</taxon>
        <taxon>Agaricomycetes</taxon>
        <taxon>Agaricomycetidae</taxon>
        <taxon>Atheliales</taxon>
        <taxon>Atheliaceae</taxon>
        <taxon>Athelia</taxon>
    </lineage>
</organism>
<dbReference type="EMBL" id="KV417760">
    <property type="protein sequence ID" value="KZP07129.1"/>
    <property type="molecule type" value="Genomic_DNA"/>
</dbReference>
<gene>
    <name evidence="1" type="ORF">FIBSPDRAFT_875862</name>
</gene>
<dbReference type="STRING" id="436010.A0A167XEG4"/>
<reference evidence="1 2" key="1">
    <citation type="journal article" date="2016" name="Mol. Biol. Evol.">
        <title>Comparative Genomics of Early-Diverging Mushroom-Forming Fungi Provides Insights into the Origins of Lignocellulose Decay Capabilities.</title>
        <authorList>
            <person name="Nagy L.G."/>
            <person name="Riley R."/>
            <person name="Tritt A."/>
            <person name="Adam C."/>
            <person name="Daum C."/>
            <person name="Floudas D."/>
            <person name="Sun H."/>
            <person name="Yadav J.S."/>
            <person name="Pangilinan J."/>
            <person name="Larsson K.H."/>
            <person name="Matsuura K."/>
            <person name="Barry K."/>
            <person name="Labutti K."/>
            <person name="Kuo R."/>
            <person name="Ohm R.A."/>
            <person name="Bhattacharya S.S."/>
            <person name="Shirouzu T."/>
            <person name="Yoshinaga Y."/>
            <person name="Martin F.M."/>
            <person name="Grigoriev I.V."/>
            <person name="Hibbett D.S."/>
        </authorList>
    </citation>
    <scope>NUCLEOTIDE SEQUENCE [LARGE SCALE GENOMIC DNA]</scope>
    <source>
        <strain evidence="1 2">CBS 109695</strain>
    </source>
</reference>
<dbReference type="AlphaFoldDB" id="A0A167XEG4"/>
<protein>
    <recommendedName>
        <fullName evidence="3">PLP-dependent transferase</fullName>
    </recommendedName>
</protein>
<name>A0A167XEG4_9AGAM</name>